<evidence type="ECO:0000256" key="1">
    <source>
        <dbReference type="ARBA" id="ARBA00004651"/>
    </source>
</evidence>
<dbReference type="Gene3D" id="3.40.50.300">
    <property type="entry name" value="P-loop containing nucleotide triphosphate hydrolases"/>
    <property type="match status" value="1"/>
</dbReference>
<keyword evidence="5 7" id="KW-0472">Membrane</keyword>
<sequence length="613" mass="67249">MTEMLARATEYIPTDTMPWDLGPGLAGWVLLTAAAGAAVGAARRSARRRQPWLPMRIRLRLGMHPGPGFAGLVELYRGYGRGPARRVAARSRPSLTWRDRWFGPPNEYAVFLGWGRPGRRRAYATLKDVTLTIAPPQQGKSAAAAGRIIDAPGPVVATSIRGDLIAMTAGVRQQFGLLHVFNPAGVGDYGSTFRWNLVAGCQDPEVAIRRAGFLVAGVRSSVVADSNSFWHDQATLTLAGYLQAGGLAKATLRVVHRWIVTRDDRPLQVLQQHEGADEASLLAVTEFLHLPERTQASVATTIRNVLKFMAHPAAAEALEPRVRGELFDVEQFLNGRDTLYMVASSDSSELAPLFLCFVAELYHAAVLRGSRSRSQALDPPLSLVLDEVANICPIPVHSWATYSGGSGVALHLIGQAWAHLKARWGDDGADVIWQAATCKIFYTASSDTEMGERVSKLAGDVRLQVGSERVSDGHDREGRPRYRRRPIYERVPVLPVSELRRLPDWHAVVIRGSRKPTVVRVERGWQRADYKRWVKSGQPIMLPSVTHRPVPVPRPELLGDTPHAPVPADELTSRRERRQGPAAAPPLPLPLRPAEQAGGTGEWRPWDGPGGEE</sequence>
<gene>
    <name evidence="9" type="ORF">SAMN05421505_1623</name>
</gene>
<evidence type="ECO:0000256" key="5">
    <source>
        <dbReference type="ARBA" id="ARBA00023136"/>
    </source>
</evidence>
<dbReference type="AlphaFoldDB" id="A0A1G8L5T3"/>
<name>A0A1G8L5T3_9ACTN</name>
<dbReference type="OrthoDB" id="226701at2"/>
<dbReference type="SUPFAM" id="SSF52540">
    <property type="entry name" value="P-loop containing nucleoside triphosphate hydrolases"/>
    <property type="match status" value="1"/>
</dbReference>
<keyword evidence="4 7" id="KW-1133">Transmembrane helix</keyword>
<comment type="subcellular location">
    <subcellularLocation>
        <location evidence="1">Cell membrane</location>
        <topology evidence="1">Multi-pass membrane protein</topology>
    </subcellularLocation>
</comment>
<feature type="region of interest" description="Disordered" evidence="6">
    <location>
        <begin position="545"/>
        <end position="613"/>
    </location>
</feature>
<dbReference type="EMBL" id="FNCN01000062">
    <property type="protein sequence ID" value="SDI51058.1"/>
    <property type="molecule type" value="Genomic_DNA"/>
</dbReference>
<dbReference type="InterPro" id="IPR032689">
    <property type="entry name" value="TraG-D_C"/>
</dbReference>
<protein>
    <submittedName>
        <fullName evidence="9">Type IV secretory pathway, VirD4 component, TraG/TraD family ATPase</fullName>
    </submittedName>
</protein>
<dbReference type="InterPro" id="IPR051539">
    <property type="entry name" value="T4SS-coupling_protein"/>
</dbReference>
<feature type="domain" description="TraD/TraG TraM recognition site" evidence="8">
    <location>
        <begin position="380"/>
        <end position="503"/>
    </location>
</feature>
<dbReference type="InterPro" id="IPR027417">
    <property type="entry name" value="P-loop_NTPase"/>
</dbReference>
<evidence type="ECO:0000256" key="3">
    <source>
        <dbReference type="ARBA" id="ARBA00022692"/>
    </source>
</evidence>
<evidence type="ECO:0000313" key="9">
    <source>
        <dbReference type="EMBL" id="SDI51058.1"/>
    </source>
</evidence>
<dbReference type="PANTHER" id="PTHR37937:SF1">
    <property type="entry name" value="CONJUGATIVE TRANSFER: DNA TRANSPORT"/>
    <property type="match status" value="1"/>
</dbReference>
<evidence type="ECO:0000256" key="4">
    <source>
        <dbReference type="ARBA" id="ARBA00022989"/>
    </source>
</evidence>
<dbReference type="CDD" id="cd01127">
    <property type="entry name" value="TrwB_TraG_TraD_VirD4"/>
    <property type="match status" value="1"/>
</dbReference>
<accession>A0A1G8L5T3</accession>
<feature type="transmembrane region" description="Helical" evidence="7">
    <location>
        <begin position="25"/>
        <end position="42"/>
    </location>
</feature>
<evidence type="ECO:0000256" key="2">
    <source>
        <dbReference type="ARBA" id="ARBA00022475"/>
    </source>
</evidence>
<evidence type="ECO:0000256" key="7">
    <source>
        <dbReference type="SAM" id="Phobius"/>
    </source>
</evidence>
<dbReference type="PANTHER" id="PTHR37937">
    <property type="entry name" value="CONJUGATIVE TRANSFER: DNA TRANSPORT"/>
    <property type="match status" value="1"/>
</dbReference>
<evidence type="ECO:0000313" key="10">
    <source>
        <dbReference type="Proteomes" id="UP000198923"/>
    </source>
</evidence>
<dbReference type="GO" id="GO:0005886">
    <property type="term" value="C:plasma membrane"/>
    <property type="evidence" value="ECO:0007669"/>
    <property type="project" value="UniProtKB-SubCell"/>
</dbReference>
<proteinExistence type="predicted"/>
<evidence type="ECO:0000256" key="6">
    <source>
        <dbReference type="SAM" id="MobiDB-lite"/>
    </source>
</evidence>
<keyword evidence="2" id="KW-1003">Cell membrane</keyword>
<organism evidence="9 10">
    <name type="scientific">Sinosporangium album</name>
    <dbReference type="NCBI Taxonomy" id="504805"/>
    <lineage>
        <taxon>Bacteria</taxon>
        <taxon>Bacillati</taxon>
        <taxon>Actinomycetota</taxon>
        <taxon>Actinomycetes</taxon>
        <taxon>Streptosporangiales</taxon>
        <taxon>Streptosporangiaceae</taxon>
        <taxon>Sinosporangium</taxon>
    </lineage>
</organism>
<keyword evidence="10" id="KW-1185">Reference proteome</keyword>
<dbReference type="RefSeq" id="WP_093176137.1">
    <property type="nucleotide sequence ID" value="NZ_FNCN01000062.1"/>
</dbReference>
<dbReference type="Proteomes" id="UP000198923">
    <property type="component" value="Unassembled WGS sequence"/>
</dbReference>
<dbReference type="Pfam" id="PF12696">
    <property type="entry name" value="TraG-D_C"/>
    <property type="match status" value="1"/>
</dbReference>
<evidence type="ECO:0000259" key="8">
    <source>
        <dbReference type="Pfam" id="PF12696"/>
    </source>
</evidence>
<dbReference type="STRING" id="504805.SAMN05421505_1623"/>
<keyword evidence="3 7" id="KW-0812">Transmembrane</keyword>
<reference evidence="9 10" key="1">
    <citation type="submission" date="2016-10" db="EMBL/GenBank/DDBJ databases">
        <authorList>
            <person name="de Groot N.N."/>
        </authorList>
    </citation>
    <scope>NUCLEOTIDE SEQUENCE [LARGE SCALE GENOMIC DNA]</scope>
    <source>
        <strain evidence="9 10">CPCC 201354</strain>
    </source>
</reference>